<dbReference type="Pfam" id="PF01728">
    <property type="entry name" value="FtsJ"/>
    <property type="match status" value="1"/>
</dbReference>
<dbReference type="GO" id="GO:0030687">
    <property type="term" value="C:preribosome, large subunit precursor"/>
    <property type="evidence" value="ECO:0007669"/>
    <property type="project" value="TreeGrafter"/>
</dbReference>
<proteinExistence type="inferred from homology"/>
<keyword evidence="5 8" id="KW-0808">Transferase</keyword>
<comment type="similarity">
    <text evidence="8">Belongs to the class I-like SAM-binding methyltransferase superfamily. RNA methyltransferase RlmE family. SPB1 subfamily.</text>
</comment>
<feature type="domain" description="DUF3381" evidence="12">
    <location>
        <begin position="233"/>
        <end position="379"/>
    </location>
</feature>
<dbReference type="InterPro" id="IPR028589">
    <property type="entry name" value="SPB1-like"/>
</dbReference>
<feature type="coiled-coil region" evidence="8">
    <location>
        <begin position="328"/>
        <end position="381"/>
    </location>
</feature>
<feature type="compositionally biased region" description="Acidic residues" evidence="9">
    <location>
        <begin position="463"/>
        <end position="493"/>
    </location>
</feature>
<feature type="binding site" evidence="8">
    <location>
        <position position="56"/>
    </location>
    <ligand>
        <name>S-adenosyl-L-methionine</name>
        <dbReference type="ChEBI" id="CHEBI:59789"/>
    </ligand>
</feature>
<accession>A0A210Q816</accession>
<organism evidence="13 14">
    <name type="scientific">Mizuhopecten yessoensis</name>
    <name type="common">Japanese scallop</name>
    <name type="synonym">Patinopecten yessoensis</name>
    <dbReference type="NCBI Taxonomy" id="6573"/>
    <lineage>
        <taxon>Eukaryota</taxon>
        <taxon>Metazoa</taxon>
        <taxon>Spiralia</taxon>
        <taxon>Lophotrochozoa</taxon>
        <taxon>Mollusca</taxon>
        <taxon>Bivalvia</taxon>
        <taxon>Autobranchia</taxon>
        <taxon>Pteriomorphia</taxon>
        <taxon>Pectinida</taxon>
        <taxon>Pectinoidea</taxon>
        <taxon>Pectinidae</taxon>
        <taxon>Mizuhopecten</taxon>
    </lineage>
</organism>
<keyword evidence="7 8" id="KW-0539">Nucleus</keyword>
<comment type="catalytic activity">
    <reaction evidence="8">
        <text>a ribonucleotide in rRNA + S-adenosyl-L-methionine = a 2'-O-methylribonucleotide in rRNA + S-adenosyl-L-homocysteine + H(+)</text>
        <dbReference type="Rhea" id="RHEA:48628"/>
        <dbReference type="Rhea" id="RHEA-COMP:12164"/>
        <dbReference type="Rhea" id="RHEA-COMP:12165"/>
        <dbReference type="ChEBI" id="CHEBI:15378"/>
        <dbReference type="ChEBI" id="CHEBI:57856"/>
        <dbReference type="ChEBI" id="CHEBI:59789"/>
        <dbReference type="ChEBI" id="CHEBI:90675"/>
        <dbReference type="ChEBI" id="CHEBI:90676"/>
    </reaction>
</comment>
<dbReference type="EC" id="2.1.1.-" evidence="8"/>
<name>A0A210Q816_MIZYE</name>
<dbReference type="InterPro" id="IPR024576">
    <property type="entry name" value="rRNA_MeTfrase_Spb1_DUF3381"/>
</dbReference>
<dbReference type="InterPro" id="IPR015507">
    <property type="entry name" value="rRNA-MeTfrase_E"/>
</dbReference>
<dbReference type="PANTHER" id="PTHR10920">
    <property type="entry name" value="RIBOSOMAL RNA METHYLTRANSFERASE"/>
    <property type="match status" value="1"/>
</dbReference>
<feature type="region of interest" description="Disordered" evidence="9">
    <location>
        <begin position="523"/>
        <end position="648"/>
    </location>
</feature>
<comment type="function">
    <text evidence="8">Probable methyltransferase involved in the maturation of rRNA and in the biogenesis of ribosomal subunits.</text>
</comment>
<feature type="binding site" evidence="8">
    <location>
        <position position="58"/>
    </location>
    <ligand>
        <name>S-adenosyl-L-methionine</name>
        <dbReference type="ChEBI" id="CHEBI:59789"/>
    </ligand>
</feature>
<feature type="compositionally biased region" description="Acidic residues" evidence="9">
    <location>
        <begin position="529"/>
        <end position="538"/>
    </location>
</feature>
<feature type="compositionally biased region" description="Basic residues" evidence="9">
    <location>
        <begin position="814"/>
        <end position="838"/>
    </location>
</feature>
<feature type="domain" description="Ribosomal RNA methyltransferase SPB1-like C-terminal" evidence="11">
    <location>
        <begin position="607"/>
        <end position="822"/>
    </location>
</feature>
<feature type="binding site" evidence="8">
    <location>
        <position position="76"/>
    </location>
    <ligand>
        <name>S-adenosyl-L-methionine</name>
        <dbReference type="ChEBI" id="CHEBI:59789"/>
    </ligand>
</feature>
<evidence type="ECO:0000259" key="11">
    <source>
        <dbReference type="Pfam" id="PF07780"/>
    </source>
</evidence>
<evidence type="ECO:0000313" key="14">
    <source>
        <dbReference type="Proteomes" id="UP000242188"/>
    </source>
</evidence>
<evidence type="ECO:0000256" key="3">
    <source>
        <dbReference type="ARBA" id="ARBA00022552"/>
    </source>
</evidence>
<evidence type="ECO:0000259" key="12">
    <source>
        <dbReference type="Pfam" id="PF11861"/>
    </source>
</evidence>
<evidence type="ECO:0000256" key="6">
    <source>
        <dbReference type="ARBA" id="ARBA00022691"/>
    </source>
</evidence>
<dbReference type="GO" id="GO:0005730">
    <property type="term" value="C:nucleolus"/>
    <property type="evidence" value="ECO:0007669"/>
    <property type="project" value="UniProtKB-SubCell"/>
</dbReference>
<dbReference type="InterPro" id="IPR002877">
    <property type="entry name" value="RNA_MeTrfase_FtsJ_dom"/>
</dbReference>
<dbReference type="GO" id="GO:0016435">
    <property type="term" value="F:rRNA (guanine) methyltransferase activity"/>
    <property type="evidence" value="ECO:0007669"/>
    <property type="project" value="TreeGrafter"/>
</dbReference>
<dbReference type="Proteomes" id="UP000242188">
    <property type="component" value="Unassembled WGS sequence"/>
</dbReference>
<evidence type="ECO:0000256" key="4">
    <source>
        <dbReference type="ARBA" id="ARBA00022603"/>
    </source>
</evidence>
<feature type="region of interest" description="Disordered" evidence="9">
    <location>
        <begin position="437"/>
        <end position="509"/>
    </location>
</feature>
<evidence type="ECO:0000256" key="9">
    <source>
        <dbReference type="SAM" id="MobiDB-lite"/>
    </source>
</evidence>
<evidence type="ECO:0000313" key="13">
    <source>
        <dbReference type="EMBL" id="OWF44886.1"/>
    </source>
</evidence>
<feature type="compositionally biased region" description="Basic and acidic residues" evidence="9">
    <location>
        <begin position="626"/>
        <end position="635"/>
    </location>
</feature>
<feature type="compositionally biased region" description="Basic residues" evidence="9">
    <location>
        <begin position="729"/>
        <end position="745"/>
    </location>
</feature>
<feature type="compositionally biased region" description="Acidic residues" evidence="9">
    <location>
        <begin position="575"/>
        <end position="598"/>
    </location>
</feature>
<evidence type="ECO:0000259" key="10">
    <source>
        <dbReference type="Pfam" id="PF01728"/>
    </source>
</evidence>
<feature type="binding site" evidence="8">
    <location>
        <position position="117"/>
    </location>
    <ligand>
        <name>S-adenosyl-L-methionine</name>
        <dbReference type="ChEBI" id="CHEBI:59789"/>
    </ligand>
</feature>
<feature type="compositionally biased region" description="Basic and acidic residues" evidence="9">
    <location>
        <begin position="539"/>
        <end position="548"/>
    </location>
</feature>
<dbReference type="OrthoDB" id="289250at2759"/>
<reference evidence="13 14" key="1">
    <citation type="journal article" date="2017" name="Nat. Ecol. Evol.">
        <title>Scallop genome provides insights into evolution of bilaterian karyotype and development.</title>
        <authorList>
            <person name="Wang S."/>
            <person name="Zhang J."/>
            <person name="Jiao W."/>
            <person name="Li J."/>
            <person name="Xun X."/>
            <person name="Sun Y."/>
            <person name="Guo X."/>
            <person name="Huan P."/>
            <person name="Dong B."/>
            <person name="Zhang L."/>
            <person name="Hu X."/>
            <person name="Sun X."/>
            <person name="Wang J."/>
            <person name="Zhao C."/>
            <person name="Wang Y."/>
            <person name="Wang D."/>
            <person name="Huang X."/>
            <person name="Wang R."/>
            <person name="Lv J."/>
            <person name="Li Y."/>
            <person name="Zhang Z."/>
            <person name="Liu B."/>
            <person name="Lu W."/>
            <person name="Hui Y."/>
            <person name="Liang J."/>
            <person name="Zhou Z."/>
            <person name="Hou R."/>
            <person name="Li X."/>
            <person name="Liu Y."/>
            <person name="Li H."/>
            <person name="Ning X."/>
            <person name="Lin Y."/>
            <person name="Zhao L."/>
            <person name="Xing Q."/>
            <person name="Dou J."/>
            <person name="Li Y."/>
            <person name="Mao J."/>
            <person name="Guo H."/>
            <person name="Dou H."/>
            <person name="Li T."/>
            <person name="Mu C."/>
            <person name="Jiang W."/>
            <person name="Fu Q."/>
            <person name="Fu X."/>
            <person name="Miao Y."/>
            <person name="Liu J."/>
            <person name="Yu Q."/>
            <person name="Li R."/>
            <person name="Liao H."/>
            <person name="Li X."/>
            <person name="Kong Y."/>
            <person name="Jiang Z."/>
            <person name="Chourrout D."/>
            <person name="Li R."/>
            <person name="Bao Z."/>
        </authorList>
    </citation>
    <scope>NUCLEOTIDE SEQUENCE [LARGE SCALE GENOMIC DNA]</scope>
    <source>
        <strain evidence="13 14">PY_sf001</strain>
    </source>
</reference>
<dbReference type="PANTHER" id="PTHR10920:SF13">
    <property type="entry name" value="PRE-RRNA 2'-O-RIBOSE RNA METHYLTRANSFERASE FTSJ3"/>
    <property type="match status" value="1"/>
</dbReference>
<feature type="region of interest" description="Disordered" evidence="9">
    <location>
        <begin position="787"/>
        <end position="838"/>
    </location>
</feature>
<dbReference type="FunFam" id="3.40.50.150:FF:000004">
    <property type="entry name" value="AdoMet-dependent rRNA methyltransferase SPB1"/>
    <property type="match status" value="1"/>
</dbReference>
<feature type="compositionally biased region" description="Basic residues" evidence="9">
    <location>
        <begin position="790"/>
        <end position="799"/>
    </location>
</feature>
<keyword evidence="14" id="KW-1185">Reference proteome</keyword>
<keyword evidence="8" id="KW-0175">Coiled coil</keyword>
<dbReference type="Gene3D" id="3.40.50.150">
    <property type="entry name" value="Vaccinia Virus protein VP39"/>
    <property type="match status" value="1"/>
</dbReference>
<dbReference type="InterPro" id="IPR050082">
    <property type="entry name" value="RNA_methyltr_RlmE"/>
</dbReference>
<evidence type="ECO:0000256" key="1">
    <source>
        <dbReference type="ARBA" id="ARBA00004604"/>
    </source>
</evidence>
<feature type="region of interest" description="Disordered" evidence="9">
    <location>
        <begin position="729"/>
        <end position="750"/>
    </location>
</feature>
<dbReference type="Pfam" id="PF11861">
    <property type="entry name" value="DUF3381"/>
    <property type="match status" value="1"/>
</dbReference>
<sequence length="838" mass="96592">MGKKSKTGKSRKDKFYHLAKETGYRARSAFKLIQLNRKYEFLQKSRVVIDLCAAPGGWLQVVAENTPISSLIVGVDLVPIRPVRNCKTLVEDITSDKCRQSLKKELQTWKADSVIHDGAGNVGKNWLHDAFQQAHLTLQALKLATEFLKKGGWFVTKVFRSKDYNSLLWVFQQLFQKVHATKPQASRNESAEIFVVCEKFLAPSRIDPKFLDAKFVFKEVDMEPRQMINLIHPEKKRRHRDGYAEGDYTLYHTLKVSEFIDSDNHLDLMAQSNALVFDDDRIAKLPETTEEIKECLGDLKVLGKRDIKLLIKWRTQVRKSLGKDEESKDKTEDKVEEVVEDSEDEEAQIEAQLAEAKDEERKVLKRKLKKVRREKARLRLKMDMKMVIPGDKFDFTDDVGLFNLNKMKSKADVDRVEAGENHFADEFVLDELEADMETTSHQKRETYDRDGHDHIDELYSSSENEEDLEEPDLEDVEDEDDAEEEEMEFEDDEEVKKDANPLIVNLEKTSTQVERKLKTWFNKESFAGLEDEADEDVEIEKMMEDYKRRGGTITGKKEESKGTKSKQTTKKDVIEEGDSGVEENEDSDSEMSDTEDKDAESVDNDKDDDDSDESDSESSDSDFDTTDMKKSDQKHSTTGFEEVPAGYIDATGLAIGAAMVQSRKRKRDIVDGGYHRYMFDDDNLPEWFAKEEAKHNKREMPVTKGDVQEYLMKKRSIDARPIKKIAQAKARKKKKEMRRLDKARKKSEVISDTADITDRDRWQQIKQVYKKAGLLTAKKKEVTYVVAKKGGGKRPRRPTGVKGPYKVVDGRMKKDMKKKKEQLKMEKKKGKKGGKRMK</sequence>
<evidence type="ECO:0000256" key="8">
    <source>
        <dbReference type="HAMAP-Rule" id="MF_03163"/>
    </source>
</evidence>
<dbReference type="SUPFAM" id="SSF53335">
    <property type="entry name" value="S-adenosyl-L-methionine-dependent methyltransferases"/>
    <property type="match status" value="1"/>
</dbReference>
<dbReference type="STRING" id="6573.A0A210Q816"/>
<dbReference type="HAMAP" id="MF_03163">
    <property type="entry name" value="RNA_methyltr_E_SPB1"/>
    <property type="match status" value="1"/>
</dbReference>
<evidence type="ECO:0000256" key="7">
    <source>
        <dbReference type="ARBA" id="ARBA00023242"/>
    </source>
</evidence>
<feature type="compositionally biased region" description="Acidic residues" evidence="9">
    <location>
        <begin position="605"/>
        <end position="625"/>
    </location>
</feature>
<dbReference type="EMBL" id="NEDP02004652">
    <property type="protein sequence ID" value="OWF44886.1"/>
    <property type="molecule type" value="Genomic_DNA"/>
</dbReference>
<dbReference type="InterPro" id="IPR029063">
    <property type="entry name" value="SAM-dependent_MTases_sf"/>
</dbReference>
<evidence type="ECO:0000256" key="5">
    <source>
        <dbReference type="ARBA" id="ARBA00022679"/>
    </source>
</evidence>
<feature type="domain" description="Ribosomal RNA methyltransferase FtsJ" evidence="10">
    <location>
        <begin position="24"/>
        <end position="200"/>
    </location>
</feature>
<feature type="binding site" evidence="8">
    <location>
        <position position="92"/>
    </location>
    <ligand>
        <name>S-adenosyl-L-methionine</name>
        <dbReference type="ChEBI" id="CHEBI:59789"/>
    </ligand>
</feature>
<keyword evidence="4 8" id="KW-0489">Methyltransferase</keyword>
<evidence type="ECO:0000256" key="2">
    <source>
        <dbReference type="ARBA" id="ARBA00022517"/>
    </source>
</evidence>
<dbReference type="Pfam" id="PF07780">
    <property type="entry name" value="Spb1_C"/>
    <property type="match status" value="1"/>
</dbReference>
<keyword evidence="6 8" id="KW-0949">S-adenosyl-L-methionine</keyword>
<dbReference type="InterPro" id="IPR012920">
    <property type="entry name" value="rRNA_MeTfrase_SPB1-like_C"/>
</dbReference>
<feature type="compositionally biased region" description="Basic and acidic residues" evidence="9">
    <location>
        <begin position="438"/>
        <end position="457"/>
    </location>
</feature>
<dbReference type="HAMAP" id="MF_01547">
    <property type="entry name" value="RNA_methyltr_E"/>
    <property type="match status" value="1"/>
</dbReference>
<dbReference type="GO" id="GO:0000463">
    <property type="term" value="P:maturation of LSU-rRNA from tricistronic rRNA transcript (SSU-rRNA, 5.8S rRNA, LSU-rRNA)"/>
    <property type="evidence" value="ECO:0007669"/>
    <property type="project" value="TreeGrafter"/>
</dbReference>
<dbReference type="GO" id="GO:0000466">
    <property type="term" value="P:maturation of 5.8S rRNA from tricistronic rRNA transcript (SSU-rRNA, 5.8S rRNA, LSU-rRNA)"/>
    <property type="evidence" value="ECO:0007669"/>
    <property type="project" value="TreeGrafter"/>
</dbReference>
<feature type="active site" description="Proton acceptor" evidence="8">
    <location>
        <position position="157"/>
    </location>
</feature>
<comment type="caution">
    <text evidence="13">The sequence shown here is derived from an EMBL/GenBank/DDBJ whole genome shotgun (WGS) entry which is preliminary data.</text>
</comment>
<comment type="subcellular location">
    <subcellularLocation>
        <location evidence="1 8">Nucleus</location>
        <location evidence="1 8">Nucleolus</location>
    </subcellularLocation>
</comment>
<keyword evidence="2 8" id="KW-0690">Ribosome biogenesis</keyword>
<keyword evidence="3 8" id="KW-0698">rRNA processing</keyword>
<protein>
    <recommendedName>
        <fullName evidence="8">Putative rRNA methyltransferase</fullName>
        <ecNumber evidence="8">2.1.1.-</ecNumber>
    </recommendedName>
    <alternativeName>
        <fullName evidence="8">2'-O-ribose RNA methyltransferase SPB1 homolog</fullName>
    </alternativeName>
</protein>
<dbReference type="AlphaFoldDB" id="A0A210Q816"/>
<dbReference type="GO" id="GO:0008650">
    <property type="term" value="F:rRNA (uridine-2'-O-)-methyltransferase activity"/>
    <property type="evidence" value="ECO:0007669"/>
    <property type="project" value="TreeGrafter"/>
</dbReference>
<gene>
    <name evidence="13" type="ORF">KP79_PYT16727</name>
</gene>